<dbReference type="FunFam" id="3.40.50.300:FF:000433">
    <property type="entry name" value="Estrogen sulfotransferase"/>
    <property type="match status" value="1"/>
</dbReference>
<organism evidence="7 8">
    <name type="scientific">Hymenochirus boettgeri</name>
    <name type="common">Congo dwarf clawed frog</name>
    <dbReference type="NCBI Taxonomy" id="247094"/>
    <lineage>
        <taxon>Eukaryota</taxon>
        <taxon>Metazoa</taxon>
        <taxon>Chordata</taxon>
        <taxon>Craniata</taxon>
        <taxon>Vertebrata</taxon>
        <taxon>Euteleostomi</taxon>
        <taxon>Amphibia</taxon>
        <taxon>Batrachia</taxon>
        <taxon>Anura</taxon>
        <taxon>Pipoidea</taxon>
        <taxon>Pipidae</taxon>
        <taxon>Pipinae</taxon>
        <taxon>Hymenochirus</taxon>
    </lineage>
</organism>
<proteinExistence type="inferred from homology"/>
<sequence>MSQEYVSYKGYIFPAMSTSVMDLEFAENELQVRDNDIFNITYPKSGTTWMIEILSLIQTKGDPKWCKEVPNWDRGPWIEAPGVAEKVQQNQADQRILSSHLPKKVFCKSFAGSKAKVVYTARHPKDVVVSFYYFAKMSAFFKDPENFDQFLKDFLAGELPYGSWFDHIKGWMEMSGKENFLFNTYEDLKKDLRGSVKRISQFLGKDLDDAALDSVVNHVSFKIMKENKMANFTLVPDTYMDHDKSPFMRKGIVGDWKNHFTVAQSELFDEIYKERMKDFKMKLPWDEHLSE</sequence>
<dbReference type="SUPFAM" id="SSF52540">
    <property type="entry name" value="P-loop containing nucleoside triphosphate hydrolases"/>
    <property type="match status" value="1"/>
</dbReference>
<evidence type="ECO:0000256" key="2">
    <source>
        <dbReference type="ARBA" id="ARBA00005771"/>
    </source>
</evidence>
<accession>A0A8T2IV57</accession>
<dbReference type="Gene3D" id="3.40.50.300">
    <property type="entry name" value="P-loop containing nucleotide triphosphate hydrolases"/>
    <property type="match status" value="1"/>
</dbReference>
<dbReference type="AlphaFoldDB" id="A0A8T2IV57"/>
<evidence type="ECO:0000256" key="3">
    <source>
        <dbReference type="ARBA" id="ARBA00022490"/>
    </source>
</evidence>
<reference evidence="7" key="1">
    <citation type="thesis" date="2020" institute="ProQuest LLC" country="789 East Eisenhower Parkway, Ann Arbor, MI, USA">
        <title>Comparative Genomics and Chromosome Evolution.</title>
        <authorList>
            <person name="Mudd A.B."/>
        </authorList>
    </citation>
    <scope>NUCLEOTIDE SEQUENCE</scope>
    <source>
        <strain evidence="7">Female2</strain>
        <tissue evidence="7">Blood</tissue>
    </source>
</reference>
<comment type="similarity">
    <text evidence="2 5">Belongs to the sulfotransferase 1 family.</text>
</comment>
<evidence type="ECO:0000259" key="6">
    <source>
        <dbReference type="Pfam" id="PF00685"/>
    </source>
</evidence>
<gene>
    <name evidence="7" type="ORF">GDO86_012431</name>
</gene>
<dbReference type="EMBL" id="JAACNH010000008">
    <property type="protein sequence ID" value="KAG8434056.1"/>
    <property type="molecule type" value="Genomic_DNA"/>
</dbReference>
<dbReference type="PANTHER" id="PTHR11783">
    <property type="entry name" value="SULFOTRANSFERASE SULT"/>
    <property type="match status" value="1"/>
</dbReference>
<dbReference type="GO" id="GO:0005737">
    <property type="term" value="C:cytoplasm"/>
    <property type="evidence" value="ECO:0007669"/>
    <property type="project" value="UniProtKB-SubCell"/>
</dbReference>
<dbReference type="EC" id="2.8.2.-" evidence="5"/>
<dbReference type="InterPro" id="IPR000863">
    <property type="entry name" value="Sulfotransferase_dom"/>
</dbReference>
<protein>
    <recommendedName>
        <fullName evidence="5">Sulfotransferase</fullName>
        <ecNumber evidence="5">2.8.2.-</ecNumber>
    </recommendedName>
</protein>
<dbReference type="InterPro" id="IPR027417">
    <property type="entry name" value="P-loop_NTPase"/>
</dbReference>
<dbReference type="Pfam" id="PF00685">
    <property type="entry name" value="Sulfotransfer_1"/>
    <property type="match status" value="1"/>
</dbReference>
<keyword evidence="4 5" id="KW-0808">Transferase</keyword>
<evidence type="ECO:0000256" key="5">
    <source>
        <dbReference type="RuleBase" id="RU361155"/>
    </source>
</evidence>
<dbReference type="Proteomes" id="UP000812440">
    <property type="component" value="Chromosome 7"/>
</dbReference>
<dbReference type="GO" id="GO:0008146">
    <property type="term" value="F:sulfotransferase activity"/>
    <property type="evidence" value="ECO:0007669"/>
    <property type="project" value="InterPro"/>
</dbReference>
<keyword evidence="8" id="KW-1185">Reference proteome</keyword>
<evidence type="ECO:0000313" key="7">
    <source>
        <dbReference type="EMBL" id="KAG8434056.1"/>
    </source>
</evidence>
<comment type="subcellular location">
    <subcellularLocation>
        <location evidence="1">Cytoplasm</location>
    </subcellularLocation>
</comment>
<evidence type="ECO:0000256" key="4">
    <source>
        <dbReference type="ARBA" id="ARBA00022679"/>
    </source>
</evidence>
<evidence type="ECO:0000313" key="8">
    <source>
        <dbReference type="Proteomes" id="UP000812440"/>
    </source>
</evidence>
<dbReference type="OrthoDB" id="205623at2759"/>
<comment type="caution">
    <text evidence="7">The sequence shown here is derived from an EMBL/GenBank/DDBJ whole genome shotgun (WGS) entry which is preliminary data.</text>
</comment>
<name>A0A8T2IV57_9PIPI</name>
<evidence type="ECO:0000256" key="1">
    <source>
        <dbReference type="ARBA" id="ARBA00004496"/>
    </source>
</evidence>
<feature type="domain" description="Sulfotransferase" evidence="6">
    <location>
        <begin position="34"/>
        <end position="279"/>
    </location>
</feature>
<keyword evidence="3" id="KW-0963">Cytoplasm</keyword>